<dbReference type="SUPFAM" id="SSF48150">
    <property type="entry name" value="DNA-glycosylase"/>
    <property type="match status" value="1"/>
</dbReference>
<evidence type="ECO:0000256" key="3">
    <source>
        <dbReference type="SAM" id="MobiDB-lite"/>
    </source>
</evidence>
<dbReference type="STRING" id="764103.G7E2R8"/>
<dbReference type="Gene3D" id="1.10.340.30">
    <property type="entry name" value="Hypothetical protein, domain 2"/>
    <property type="match status" value="1"/>
</dbReference>
<dbReference type="SMART" id="SM00478">
    <property type="entry name" value="ENDO3c"/>
    <property type="match status" value="1"/>
</dbReference>
<dbReference type="InterPro" id="IPR045138">
    <property type="entry name" value="MeCP2/MBD4"/>
</dbReference>
<feature type="domain" description="HhH-GPD" evidence="4">
    <location>
        <begin position="89"/>
        <end position="246"/>
    </location>
</feature>
<dbReference type="Proteomes" id="UP000009131">
    <property type="component" value="Unassembled WGS sequence"/>
</dbReference>
<comment type="caution">
    <text evidence="5">The sequence shown here is derived from an EMBL/GenBank/DDBJ whole genome shotgun (WGS) entry which is preliminary data.</text>
</comment>
<dbReference type="GO" id="GO:0005634">
    <property type="term" value="C:nucleus"/>
    <property type="evidence" value="ECO:0007669"/>
    <property type="project" value="UniProtKB-SubCell"/>
</dbReference>
<comment type="subcellular location">
    <subcellularLocation>
        <location evidence="1">Nucleus</location>
    </subcellularLocation>
</comment>
<reference evidence="5 6" key="1">
    <citation type="journal article" date="2011" name="J. Gen. Appl. Microbiol.">
        <title>Draft genome sequencing of the enigmatic basidiomycete Mixia osmundae.</title>
        <authorList>
            <person name="Nishida H."/>
            <person name="Nagatsuka Y."/>
            <person name="Sugiyama J."/>
        </authorList>
    </citation>
    <scope>NUCLEOTIDE SEQUENCE [LARGE SCALE GENOMIC DNA]</scope>
    <source>
        <strain evidence="6">CBS 9802 / IAM 14324 / JCM 22182 / KY 12970</strain>
    </source>
</reference>
<dbReference type="InterPro" id="IPR003265">
    <property type="entry name" value="HhH-GPD_domain"/>
</dbReference>
<protein>
    <recommendedName>
        <fullName evidence="4">HhH-GPD domain-containing protein</fullName>
    </recommendedName>
</protein>
<dbReference type="InterPro" id="IPR011257">
    <property type="entry name" value="DNA_glycosylase"/>
</dbReference>
<dbReference type="GO" id="GO:0006285">
    <property type="term" value="P:base-excision repair, AP site formation"/>
    <property type="evidence" value="ECO:0007669"/>
    <property type="project" value="UniProtKB-ARBA"/>
</dbReference>
<feature type="region of interest" description="Disordered" evidence="3">
    <location>
        <begin position="1"/>
        <end position="39"/>
    </location>
</feature>
<dbReference type="GO" id="GO:0003677">
    <property type="term" value="F:DNA binding"/>
    <property type="evidence" value="ECO:0007669"/>
    <property type="project" value="InterPro"/>
</dbReference>
<dbReference type="EMBL" id="BABT02000112">
    <property type="protein sequence ID" value="GAA97128.1"/>
    <property type="molecule type" value="Genomic_DNA"/>
</dbReference>
<dbReference type="PANTHER" id="PTHR15074:SF0">
    <property type="entry name" value="METHYL-CPG-BINDING DOMAIN PROTEIN 4-LIKE PROTEIN"/>
    <property type="match status" value="1"/>
</dbReference>
<evidence type="ECO:0000259" key="4">
    <source>
        <dbReference type="SMART" id="SM00478"/>
    </source>
</evidence>
<keyword evidence="6" id="KW-1185">Reference proteome</keyword>
<name>G7E2R8_MIXOS</name>
<dbReference type="Pfam" id="PF00730">
    <property type="entry name" value="HhH-GPD"/>
    <property type="match status" value="1"/>
</dbReference>
<sequence>MSEASAPRRRSTRLQAATSNEPSIALGQRNEPTTPKANKRRKLANTALPLSPFVGHFTPSKLRTDEAKFGLIQERMAPDIWKMLIATCLLNQTSGRAAVPVLYQILERWPTAHALAAADLQELTQVIYPIGLYNRRARMLIRFSQTYVDEPPTEGILSCNKSDRAYVPTMISHYPGVGRYALDSYRIFIENANSSEPSWRSVLPLDKELKKYLEWRWALEGKAWDPQKGVTGDLSVAQQEVFHVAQLERASRYWSKE</sequence>
<dbReference type="HOGENOM" id="CLU_1082156_0_0_1"/>
<dbReference type="eggNOG" id="KOG4161">
    <property type="taxonomic scope" value="Eukaryota"/>
</dbReference>
<evidence type="ECO:0000256" key="2">
    <source>
        <dbReference type="ARBA" id="ARBA00023242"/>
    </source>
</evidence>
<evidence type="ECO:0000313" key="5">
    <source>
        <dbReference type="EMBL" id="GAA97128.1"/>
    </source>
</evidence>
<proteinExistence type="predicted"/>
<dbReference type="InParanoid" id="G7E2R8"/>
<organism evidence="5 6">
    <name type="scientific">Mixia osmundae (strain CBS 9802 / IAM 14324 / JCM 22182 / KY 12970)</name>
    <dbReference type="NCBI Taxonomy" id="764103"/>
    <lineage>
        <taxon>Eukaryota</taxon>
        <taxon>Fungi</taxon>
        <taxon>Dikarya</taxon>
        <taxon>Basidiomycota</taxon>
        <taxon>Pucciniomycotina</taxon>
        <taxon>Mixiomycetes</taxon>
        <taxon>Mixiales</taxon>
        <taxon>Mixiaceae</taxon>
        <taxon>Mixia</taxon>
    </lineage>
</organism>
<dbReference type="RefSeq" id="XP_014568400.1">
    <property type="nucleotide sequence ID" value="XM_014712914.1"/>
</dbReference>
<accession>G7E2R8</accession>
<evidence type="ECO:0000313" key="6">
    <source>
        <dbReference type="Proteomes" id="UP000009131"/>
    </source>
</evidence>
<dbReference type="GO" id="GO:0003824">
    <property type="term" value="F:catalytic activity"/>
    <property type="evidence" value="ECO:0007669"/>
    <property type="project" value="InterPro"/>
</dbReference>
<dbReference type="AlphaFoldDB" id="G7E2R8"/>
<keyword evidence="2" id="KW-0539">Nucleus</keyword>
<reference evidence="5 6" key="2">
    <citation type="journal article" date="2012" name="Open Biol.">
        <title>Characteristics of nucleosomes and linker DNA regions on the genome of the basidiomycete Mixia osmundae revealed by mono- and dinucleosome mapping.</title>
        <authorList>
            <person name="Nishida H."/>
            <person name="Kondo S."/>
            <person name="Matsumoto T."/>
            <person name="Suzuki Y."/>
            <person name="Yoshikawa H."/>
            <person name="Taylor T.D."/>
            <person name="Sugiyama J."/>
        </authorList>
    </citation>
    <scope>NUCLEOTIDE SEQUENCE [LARGE SCALE GENOMIC DNA]</scope>
    <source>
        <strain evidence="6">CBS 9802 / IAM 14324 / JCM 22182 / KY 12970</strain>
    </source>
</reference>
<gene>
    <name evidence="5" type="primary">Mo03803</name>
    <name evidence="5" type="ORF">E5Q_03803</name>
</gene>
<evidence type="ECO:0000256" key="1">
    <source>
        <dbReference type="ARBA" id="ARBA00004123"/>
    </source>
</evidence>
<dbReference type="PANTHER" id="PTHR15074">
    <property type="entry name" value="METHYL-CPG-BINDING PROTEIN"/>
    <property type="match status" value="1"/>
</dbReference>
<feature type="compositionally biased region" description="Polar residues" evidence="3">
    <location>
        <begin position="13"/>
        <end position="22"/>
    </location>
</feature>
<dbReference type="OrthoDB" id="10265068at2759"/>